<comment type="caution">
    <text evidence="2">The sequence shown here is derived from an EMBL/GenBank/DDBJ whole genome shotgun (WGS) entry which is preliminary data.</text>
</comment>
<protein>
    <submittedName>
        <fullName evidence="2">Glycosyltransferase family 4 protein</fullName>
    </submittedName>
</protein>
<dbReference type="Proteomes" id="UP001231370">
    <property type="component" value="Unassembled WGS sequence"/>
</dbReference>
<reference evidence="2 3" key="1">
    <citation type="submission" date="2023-01" db="EMBL/GenBank/DDBJ databases">
        <title>Novel diversity within Roseofilum (Cyanobacteria; Desertifilaceae) from marine benthic mats with descriptions of four novel species.</title>
        <authorList>
            <person name="Wang Y."/>
            <person name="Berthold D.E."/>
            <person name="Hu J."/>
            <person name="Lefler F.W."/>
            <person name="Laughinghouse H.D. IV."/>
        </authorList>
    </citation>
    <scope>NUCLEOTIDE SEQUENCE [LARGE SCALE GENOMIC DNA]</scope>
    <source>
        <strain evidence="2 3">BLCC-M91</strain>
    </source>
</reference>
<organism evidence="2 3">
    <name type="scientific">Roseofilum halophilum BLCC-M91</name>
    <dbReference type="NCBI Taxonomy" id="3022259"/>
    <lineage>
        <taxon>Bacteria</taxon>
        <taxon>Bacillati</taxon>
        <taxon>Cyanobacteriota</taxon>
        <taxon>Cyanophyceae</taxon>
        <taxon>Desertifilales</taxon>
        <taxon>Desertifilaceae</taxon>
        <taxon>Roseofilum</taxon>
        <taxon>Roseofilum halophilum</taxon>
    </lineage>
</organism>
<dbReference type="CDD" id="cd03801">
    <property type="entry name" value="GT4_PimA-like"/>
    <property type="match status" value="1"/>
</dbReference>
<dbReference type="PANTHER" id="PTHR45947:SF3">
    <property type="entry name" value="SULFOQUINOVOSYL TRANSFERASE SQD2"/>
    <property type="match status" value="1"/>
</dbReference>
<name>A0ABT7BJY1_9CYAN</name>
<dbReference type="PANTHER" id="PTHR45947">
    <property type="entry name" value="SULFOQUINOVOSYL TRANSFERASE SQD2"/>
    <property type="match status" value="1"/>
</dbReference>
<dbReference type="RefSeq" id="WP_283762766.1">
    <property type="nucleotide sequence ID" value="NZ_JAQPOK010000086.1"/>
</dbReference>
<dbReference type="Gene3D" id="3.40.50.2000">
    <property type="entry name" value="Glycogen Phosphorylase B"/>
    <property type="match status" value="2"/>
</dbReference>
<evidence type="ECO:0000313" key="2">
    <source>
        <dbReference type="EMBL" id="MDJ1179461.1"/>
    </source>
</evidence>
<dbReference type="InterPro" id="IPR050194">
    <property type="entry name" value="Glycosyltransferase_grp1"/>
</dbReference>
<evidence type="ECO:0000313" key="3">
    <source>
        <dbReference type="Proteomes" id="UP001231370"/>
    </source>
</evidence>
<dbReference type="EMBL" id="JAQPOK010000086">
    <property type="protein sequence ID" value="MDJ1179461.1"/>
    <property type="molecule type" value="Genomic_DNA"/>
</dbReference>
<keyword evidence="3" id="KW-1185">Reference proteome</keyword>
<evidence type="ECO:0000259" key="1">
    <source>
        <dbReference type="Pfam" id="PF00534"/>
    </source>
</evidence>
<dbReference type="SUPFAM" id="SSF53756">
    <property type="entry name" value="UDP-Glycosyltransferase/glycogen phosphorylase"/>
    <property type="match status" value="1"/>
</dbReference>
<dbReference type="InterPro" id="IPR001296">
    <property type="entry name" value="Glyco_trans_1"/>
</dbReference>
<feature type="domain" description="Glycosyl transferase family 1" evidence="1">
    <location>
        <begin position="247"/>
        <end position="394"/>
    </location>
</feature>
<accession>A0ABT7BJY1</accession>
<dbReference type="Pfam" id="PF00534">
    <property type="entry name" value="Glycos_transf_1"/>
    <property type="match status" value="1"/>
</dbReference>
<sequence>MTKMHISLVHPTGNPNSRQAAQALVEAGFLKEIITTIAYNPNSELSNYFHKLPINLRKIVTKELGRRTWVPPDSSISIRNHPWKELIRIALVKTGIPRYFRINNQRLTDWIYCSLDLHVAGDHLEGLNAIYAYEDGAAKTFEVAKQQGILCLYDLPILFYRMSRKIQLEEAQRFPELASALQAAKEPAWKLERKEKEVQLADHIFVASSVTRRSLVDFGIDSSKISVIPYGAPLEYFYPQPKTHSGFRALYVGRLEPRKGIHYLLQAWKCLKLSSAELWLVGINEFPEGWLDRYSDLFRYIPSIPHTQLQEYYNSADVFVFPSLVDGFGLVILEAMACGIPVITTPNTAGPDIITDGVEGFIVPIRDTEAIQDKLDWCYHHPLELSQMGKAARKKAEQLTWSKYRQELRKQINSLFNNLQ</sequence>
<proteinExistence type="predicted"/>
<gene>
    <name evidence="2" type="ORF">PJF56_11360</name>
</gene>